<proteinExistence type="predicted"/>
<sequence length="129" mass="13752">MTLFSKSKLALGGVILAGGVLVGCAGNPPTAQMDVARLAVNNAVGAGATQFAPTDMQTAQEHFRKARIAMDDKDYKAAKIYAERAEWDARVAERRAQVEKMKYVDPKALTPTDAPVQPVTNAIPPANVN</sequence>
<name>A0A974RY05_9GAMM</name>
<keyword evidence="2" id="KW-0732">Signal</keyword>
<evidence type="ECO:0000256" key="2">
    <source>
        <dbReference type="SAM" id="SignalP"/>
    </source>
</evidence>
<feature type="domain" description="DUF4398" evidence="3">
    <location>
        <begin position="31"/>
        <end position="101"/>
    </location>
</feature>
<feature type="signal peptide" evidence="2">
    <location>
        <begin position="1"/>
        <end position="25"/>
    </location>
</feature>
<reference evidence="4 5" key="1">
    <citation type="submission" date="2021-01" db="EMBL/GenBank/DDBJ databases">
        <title>Entomomonas sp. F2A isolated from a house cricket (Acheta domesticus).</title>
        <authorList>
            <person name="Spergser J."/>
            <person name="Busse H.-J."/>
        </authorList>
    </citation>
    <scope>NUCLEOTIDE SEQUENCE [LARGE SCALE GENOMIC DNA]</scope>
    <source>
        <strain evidence="4 5">F2A</strain>
    </source>
</reference>
<dbReference type="Proteomes" id="UP000595278">
    <property type="component" value="Chromosome"/>
</dbReference>
<evidence type="ECO:0000313" key="5">
    <source>
        <dbReference type="Proteomes" id="UP000595278"/>
    </source>
</evidence>
<evidence type="ECO:0000256" key="1">
    <source>
        <dbReference type="SAM" id="MobiDB-lite"/>
    </source>
</evidence>
<dbReference type="RefSeq" id="WP_201092026.1">
    <property type="nucleotide sequence ID" value="NZ_CP067393.1"/>
</dbReference>
<organism evidence="4 5">
    <name type="scientific">Entomomonas asaccharolytica</name>
    <dbReference type="NCBI Taxonomy" id="2785331"/>
    <lineage>
        <taxon>Bacteria</taxon>
        <taxon>Pseudomonadati</taxon>
        <taxon>Pseudomonadota</taxon>
        <taxon>Gammaproteobacteria</taxon>
        <taxon>Pseudomonadales</taxon>
        <taxon>Pseudomonadaceae</taxon>
        <taxon>Entomomonas</taxon>
    </lineage>
</organism>
<dbReference type="InterPro" id="IPR025511">
    <property type="entry name" value="DUF4398"/>
</dbReference>
<dbReference type="Gene3D" id="1.20.1270.390">
    <property type="match status" value="1"/>
</dbReference>
<feature type="chain" id="PRO_5036757895" evidence="2">
    <location>
        <begin position="26"/>
        <end position="129"/>
    </location>
</feature>
<evidence type="ECO:0000259" key="3">
    <source>
        <dbReference type="Pfam" id="PF14346"/>
    </source>
</evidence>
<evidence type="ECO:0000313" key="4">
    <source>
        <dbReference type="EMBL" id="QQP85429.1"/>
    </source>
</evidence>
<protein>
    <submittedName>
        <fullName evidence="4">DUF4398 domain-containing protein</fullName>
    </submittedName>
</protein>
<gene>
    <name evidence="4" type="ORF">JHT90_13780</name>
</gene>
<keyword evidence="5" id="KW-1185">Reference proteome</keyword>
<accession>A0A974RY05</accession>
<dbReference type="Pfam" id="PF14346">
    <property type="entry name" value="DUF4398"/>
    <property type="match status" value="1"/>
</dbReference>
<dbReference type="KEGG" id="eaz:JHT90_13780"/>
<dbReference type="EMBL" id="CP067393">
    <property type="protein sequence ID" value="QQP85429.1"/>
    <property type="molecule type" value="Genomic_DNA"/>
</dbReference>
<dbReference type="PROSITE" id="PS51257">
    <property type="entry name" value="PROKAR_LIPOPROTEIN"/>
    <property type="match status" value="1"/>
</dbReference>
<dbReference type="AlphaFoldDB" id="A0A974RY05"/>
<feature type="region of interest" description="Disordered" evidence="1">
    <location>
        <begin position="108"/>
        <end position="129"/>
    </location>
</feature>